<keyword evidence="2" id="KW-1133">Transmembrane helix</keyword>
<reference evidence="3 4" key="1">
    <citation type="submission" date="2019-03" db="EMBL/GenBank/DDBJ databases">
        <title>First draft genome of Liparis tanakae, snailfish: a comprehensive survey of snailfish specific genes.</title>
        <authorList>
            <person name="Kim W."/>
            <person name="Song I."/>
            <person name="Jeong J.-H."/>
            <person name="Kim D."/>
            <person name="Kim S."/>
            <person name="Ryu S."/>
            <person name="Song J.Y."/>
            <person name="Lee S.K."/>
        </authorList>
    </citation>
    <scope>NUCLEOTIDE SEQUENCE [LARGE SCALE GENOMIC DNA]</scope>
    <source>
        <tissue evidence="3">Muscle</tissue>
    </source>
</reference>
<proteinExistence type="predicted"/>
<dbReference type="EMBL" id="SRLO01000037">
    <property type="protein sequence ID" value="TNN82761.1"/>
    <property type="molecule type" value="Genomic_DNA"/>
</dbReference>
<accession>A0A4Z2IYB5</accession>
<gene>
    <name evidence="3" type="ORF">EYF80_007002</name>
</gene>
<keyword evidence="2" id="KW-0812">Transmembrane</keyword>
<evidence type="ECO:0000313" key="4">
    <source>
        <dbReference type="Proteomes" id="UP000314294"/>
    </source>
</evidence>
<protein>
    <submittedName>
        <fullName evidence="3">Uncharacterized protein</fullName>
    </submittedName>
</protein>
<evidence type="ECO:0000313" key="3">
    <source>
        <dbReference type="EMBL" id="TNN82761.1"/>
    </source>
</evidence>
<dbReference type="AlphaFoldDB" id="A0A4Z2IYB5"/>
<comment type="caution">
    <text evidence="3">The sequence shown here is derived from an EMBL/GenBank/DDBJ whole genome shotgun (WGS) entry which is preliminary data.</text>
</comment>
<keyword evidence="2" id="KW-0472">Membrane</keyword>
<dbReference type="Proteomes" id="UP000314294">
    <property type="component" value="Unassembled WGS sequence"/>
</dbReference>
<feature type="transmembrane region" description="Helical" evidence="2">
    <location>
        <begin position="26"/>
        <end position="44"/>
    </location>
</feature>
<keyword evidence="4" id="KW-1185">Reference proteome</keyword>
<feature type="region of interest" description="Disordered" evidence="1">
    <location>
        <begin position="68"/>
        <end position="92"/>
    </location>
</feature>
<evidence type="ECO:0000256" key="1">
    <source>
        <dbReference type="SAM" id="MobiDB-lite"/>
    </source>
</evidence>
<sequence>MKATVDATFYSAEVQSIIPSAVAHEYAILSLTAVLAFSFFIQWTQTTWLQRVGRASSALGSQFALGSQSASGNQSALGSQSASGNQSALGSQSSLGSQFALAAFWMLLQRQRTK</sequence>
<evidence type="ECO:0000256" key="2">
    <source>
        <dbReference type="SAM" id="Phobius"/>
    </source>
</evidence>
<organism evidence="3 4">
    <name type="scientific">Liparis tanakae</name>
    <name type="common">Tanaka's snailfish</name>
    <dbReference type="NCBI Taxonomy" id="230148"/>
    <lineage>
        <taxon>Eukaryota</taxon>
        <taxon>Metazoa</taxon>
        <taxon>Chordata</taxon>
        <taxon>Craniata</taxon>
        <taxon>Vertebrata</taxon>
        <taxon>Euteleostomi</taxon>
        <taxon>Actinopterygii</taxon>
        <taxon>Neopterygii</taxon>
        <taxon>Teleostei</taxon>
        <taxon>Neoteleostei</taxon>
        <taxon>Acanthomorphata</taxon>
        <taxon>Eupercaria</taxon>
        <taxon>Perciformes</taxon>
        <taxon>Cottioidei</taxon>
        <taxon>Cottales</taxon>
        <taxon>Liparidae</taxon>
        <taxon>Liparis</taxon>
    </lineage>
</organism>
<name>A0A4Z2IYB5_9TELE</name>